<keyword evidence="9" id="KW-1185">Reference proteome</keyword>
<dbReference type="Gene3D" id="2.40.110.10">
    <property type="entry name" value="Butyryl-CoA Dehydrogenase, subunit A, domain 2"/>
    <property type="match status" value="1"/>
</dbReference>
<dbReference type="InParanoid" id="E3IVF1"/>
<evidence type="ECO:0000256" key="5">
    <source>
        <dbReference type="ARBA" id="ARBA00023002"/>
    </source>
</evidence>
<evidence type="ECO:0000313" key="9">
    <source>
        <dbReference type="Proteomes" id="UP000002484"/>
    </source>
</evidence>
<dbReference type="RefSeq" id="WP_013424433.1">
    <property type="nucleotide sequence ID" value="NC_014666.1"/>
</dbReference>
<accession>E3IVF1</accession>
<dbReference type="EMBL" id="CP002299">
    <property type="protein sequence ID" value="ADP81315.1"/>
    <property type="molecule type" value="Genomic_DNA"/>
</dbReference>
<dbReference type="STRING" id="298654.FraEuI1c_3303"/>
<evidence type="ECO:0000313" key="8">
    <source>
        <dbReference type="EMBL" id="ADP81315.1"/>
    </source>
</evidence>
<dbReference type="InterPro" id="IPR046373">
    <property type="entry name" value="Acyl-CoA_Oxase/DH_mid-dom_sf"/>
</dbReference>
<keyword evidence="5" id="KW-0560">Oxidoreductase</keyword>
<evidence type="ECO:0000256" key="2">
    <source>
        <dbReference type="ARBA" id="ARBA00009347"/>
    </source>
</evidence>
<dbReference type="KEGG" id="fri:FraEuI1c_3303"/>
<dbReference type="Gene3D" id="1.20.140.10">
    <property type="entry name" value="Butyryl-CoA Dehydrogenase, subunit A, domain 3"/>
    <property type="match status" value="1"/>
</dbReference>
<proteinExistence type="inferred from homology"/>
<evidence type="ECO:0000256" key="3">
    <source>
        <dbReference type="ARBA" id="ARBA00022630"/>
    </source>
</evidence>
<dbReference type="GO" id="GO:0050660">
    <property type="term" value="F:flavin adenine dinucleotide binding"/>
    <property type="evidence" value="ECO:0007669"/>
    <property type="project" value="InterPro"/>
</dbReference>
<dbReference type="InterPro" id="IPR037069">
    <property type="entry name" value="AcylCoA_DH/ox_N_sf"/>
</dbReference>
<dbReference type="GO" id="GO:0003995">
    <property type="term" value="F:acyl-CoA dehydrogenase activity"/>
    <property type="evidence" value="ECO:0007669"/>
    <property type="project" value="TreeGrafter"/>
</dbReference>
<dbReference type="InterPro" id="IPR013786">
    <property type="entry name" value="AcylCoA_DH/ox_N"/>
</dbReference>
<dbReference type="AlphaFoldDB" id="E3IVF1"/>
<name>E3IVF1_PSEI1</name>
<keyword evidence="3" id="KW-0285">Flavoprotein</keyword>
<dbReference type="SUPFAM" id="SSF47203">
    <property type="entry name" value="Acyl-CoA dehydrogenase C-terminal domain-like"/>
    <property type="match status" value="1"/>
</dbReference>
<dbReference type="Gene3D" id="1.10.540.10">
    <property type="entry name" value="Acyl-CoA dehydrogenase/oxidase, N-terminal domain"/>
    <property type="match status" value="1"/>
</dbReference>
<dbReference type="eggNOG" id="COG1960">
    <property type="taxonomic scope" value="Bacteria"/>
</dbReference>
<keyword evidence="4" id="KW-0274">FAD</keyword>
<evidence type="ECO:0000256" key="1">
    <source>
        <dbReference type="ARBA" id="ARBA00001974"/>
    </source>
</evidence>
<dbReference type="HOGENOM" id="CLU_018204_5_1_11"/>
<dbReference type="OrthoDB" id="8677713at2"/>
<reference evidence="8 9" key="1">
    <citation type="submission" date="2010-10" db="EMBL/GenBank/DDBJ databases">
        <title>Complete sequence of Frankia sp. EuI1c.</title>
        <authorList>
            <consortium name="US DOE Joint Genome Institute"/>
            <person name="Lucas S."/>
            <person name="Copeland A."/>
            <person name="Lapidus A."/>
            <person name="Cheng J.-F."/>
            <person name="Bruce D."/>
            <person name="Goodwin L."/>
            <person name="Pitluck S."/>
            <person name="Chertkov O."/>
            <person name="Detter J.C."/>
            <person name="Han C."/>
            <person name="Tapia R."/>
            <person name="Land M."/>
            <person name="Hauser L."/>
            <person name="Jeffries C."/>
            <person name="Kyrpides N."/>
            <person name="Ivanova N."/>
            <person name="Mikhailova N."/>
            <person name="Beauchemin N."/>
            <person name="Sen A."/>
            <person name="Sur S.A."/>
            <person name="Gtari M."/>
            <person name="Wall L."/>
            <person name="Tisa L."/>
            <person name="Woyke T."/>
        </authorList>
    </citation>
    <scope>NUCLEOTIDE SEQUENCE [LARGE SCALE GENOMIC DNA]</scope>
    <source>
        <strain evidence="9">DSM 45817 / CECT 9037 / EuI1c</strain>
    </source>
</reference>
<feature type="domain" description="Acyl-CoA dehydrogenase/oxidase N-terminal" evidence="7">
    <location>
        <begin position="6"/>
        <end position="103"/>
    </location>
</feature>
<comment type="cofactor">
    <cofactor evidence="1">
        <name>FAD</name>
        <dbReference type="ChEBI" id="CHEBI:57692"/>
    </cofactor>
</comment>
<dbReference type="InterPro" id="IPR009075">
    <property type="entry name" value="AcylCo_DH/oxidase_C"/>
</dbReference>
<dbReference type="PANTHER" id="PTHR43884:SF20">
    <property type="entry name" value="ACYL-COA DEHYDROGENASE FADE28"/>
    <property type="match status" value="1"/>
</dbReference>
<dbReference type="PANTHER" id="PTHR43884">
    <property type="entry name" value="ACYL-COA DEHYDROGENASE"/>
    <property type="match status" value="1"/>
</dbReference>
<feature type="domain" description="Acyl-CoA dehydrogenase/oxidase C-terminal" evidence="6">
    <location>
        <begin position="230"/>
        <end position="344"/>
    </location>
</feature>
<sequence>MNLEPTDEQRALRATVRRFLAERATIAEHVRPMLADPTGTTDLVWRGLADLGATGLLAATEHGGAGMSLVEAGIVLEELGAALYPGPWQSSAVAAARALARTGASGDEATKLLAGIADGATIATVAPLEATDGRPTAELRRDGYVLRGGMPSVPDAAAADVLLVLATDRGDEVGLFLVDATGVGLTVTPRPTIDQTRKQCQVTLKDTPARRLSTVSPEALTALVDDVLIAAAADAVGAAQAVLDLAIQHATTRQQFGQPIGSFQAVQRLCVDMYESVELARSGVLHALWAADAGSAEERHLSALRVKAFSGRLAAVGDAAIQVFGGLGYTWEHDAHLYLKRLLSWSALLGEPDRYLKEVGSALTRSLTVTRSPL</sequence>
<dbReference type="InterPro" id="IPR036250">
    <property type="entry name" value="AcylCo_DH-like_C"/>
</dbReference>
<evidence type="ECO:0000256" key="4">
    <source>
        <dbReference type="ARBA" id="ARBA00022827"/>
    </source>
</evidence>
<evidence type="ECO:0000259" key="6">
    <source>
        <dbReference type="Pfam" id="PF00441"/>
    </source>
</evidence>
<dbReference type="Pfam" id="PF00441">
    <property type="entry name" value="Acyl-CoA_dh_1"/>
    <property type="match status" value="1"/>
</dbReference>
<dbReference type="Pfam" id="PF02771">
    <property type="entry name" value="Acyl-CoA_dh_N"/>
    <property type="match status" value="1"/>
</dbReference>
<dbReference type="InterPro" id="IPR009100">
    <property type="entry name" value="AcylCoA_DH/oxidase_NM_dom_sf"/>
</dbReference>
<organism evidence="8 9">
    <name type="scientific">Pseudofrankia inefficax (strain DSM 45817 / CECT 9037 / DDB 130130 / EuI1c)</name>
    <name type="common">Frankia inefficax</name>
    <dbReference type="NCBI Taxonomy" id="298654"/>
    <lineage>
        <taxon>Bacteria</taxon>
        <taxon>Bacillati</taxon>
        <taxon>Actinomycetota</taxon>
        <taxon>Actinomycetes</taxon>
        <taxon>Frankiales</taxon>
        <taxon>Frankiaceae</taxon>
        <taxon>Pseudofrankia</taxon>
    </lineage>
</organism>
<protein>
    <submittedName>
        <fullName evidence="8">Acyl-CoA dehydrogenase domain-containing protein</fullName>
    </submittedName>
</protein>
<comment type="similarity">
    <text evidence="2">Belongs to the acyl-CoA dehydrogenase family.</text>
</comment>
<gene>
    <name evidence="8" type="ordered locus">FraEuI1c_3303</name>
</gene>
<dbReference type="Proteomes" id="UP000002484">
    <property type="component" value="Chromosome"/>
</dbReference>
<evidence type="ECO:0000259" key="7">
    <source>
        <dbReference type="Pfam" id="PF02771"/>
    </source>
</evidence>
<dbReference type="SUPFAM" id="SSF56645">
    <property type="entry name" value="Acyl-CoA dehydrogenase NM domain-like"/>
    <property type="match status" value="1"/>
</dbReference>